<dbReference type="Proteomes" id="UP000265618">
    <property type="component" value="Unassembled WGS sequence"/>
</dbReference>
<evidence type="ECO:0000256" key="7">
    <source>
        <dbReference type="ARBA" id="ARBA00023304"/>
    </source>
</evidence>
<evidence type="ECO:0000313" key="12">
    <source>
        <dbReference type="EMBL" id="GCA62119.1"/>
    </source>
</evidence>
<dbReference type="InterPro" id="IPR001544">
    <property type="entry name" value="Aminotrans_IV"/>
</dbReference>
<dbReference type="NCBIfam" id="NF009897">
    <property type="entry name" value="PRK13357.1"/>
    <property type="match status" value="1"/>
</dbReference>
<evidence type="ECO:0000256" key="5">
    <source>
        <dbReference type="ARBA" id="ARBA00022679"/>
    </source>
</evidence>
<dbReference type="EC" id="2.6.1.42" evidence="11"/>
<dbReference type="GO" id="GO:0009082">
    <property type="term" value="P:branched-chain amino acid biosynthetic process"/>
    <property type="evidence" value="ECO:0007669"/>
    <property type="project" value="UniProtKB-KW"/>
</dbReference>
<dbReference type="OrthoDB" id="1732691at2759"/>
<dbReference type="SUPFAM" id="SSF56752">
    <property type="entry name" value="D-aminoacid aminotransferase-like PLP-dependent enzymes"/>
    <property type="match status" value="1"/>
</dbReference>
<dbReference type="InterPro" id="IPR018300">
    <property type="entry name" value="Aminotrans_IV_CS"/>
</dbReference>
<dbReference type="NCBIfam" id="TIGR01123">
    <property type="entry name" value="ilvE_II"/>
    <property type="match status" value="1"/>
</dbReference>
<keyword evidence="13" id="KW-1185">Reference proteome</keyword>
<protein>
    <recommendedName>
        <fullName evidence="11">Branched-chain-amino-acid aminotransferase</fullName>
        <ecNumber evidence="11">2.6.1.42</ecNumber>
    </recommendedName>
</protein>
<evidence type="ECO:0000256" key="1">
    <source>
        <dbReference type="ARBA" id="ARBA00001933"/>
    </source>
</evidence>
<dbReference type="Gene3D" id="3.20.10.10">
    <property type="entry name" value="D-amino Acid Aminotransferase, subunit A, domain 2"/>
    <property type="match status" value="1"/>
</dbReference>
<keyword evidence="5 11" id="KW-0808">Transferase</keyword>
<dbReference type="InterPro" id="IPR005786">
    <property type="entry name" value="B_amino_transII"/>
</dbReference>
<name>A0A391NTZ9_9EUKA</name>
<evidence type="ECO:0000256" key="9">
    <source>
        <dbReference type="RuleBase" id="RU004106"/>
    </source>
</evidence>
<evidence type="ECO:0000256" key="4">
    <source>
        <dbReference type="ARBA" id="ARBA00022605"/>
    </source>
</evidence>
<comment type="catalytic activity">
    <reaction evidence="11">
        <text>L-valine + 2-oxoglutarate = 3-methyl-2-oxobutanoate + L-glutamate</text>
        <dbReference type="Rhea" id="RHEA:24813"/>
        <dbReference type="ChEBI" id="CHEBI:11851"/>
        <dbReference type="ChEBI" id="CHEBI:16810"/>
        <dbReference type="ChEBI" id="CHEBI:29985"/>
        <dbReference type="ChEBI" id="CHEBI:57762"/>
        <dbReference type="EC" id="2.6.1.42"/>
    </reaction>
</comment>
<evidence type="ECO:0000256" key="6">
    <source>
        <dbReference type="ARBA" id="ARBA00022898"/>
    </source>
</evidence>
<dbReference type="GO" id="GO:0008652">
    <property type="term" value="P:amino acid biosynthetic process"/>
    <property type="evidence" value="ECO:0007669"/>
    <property type="project" value="UniProtKB-KW"/>
</dbReference>
<dbReference type="AlphaFoldDB" id="A0A391NTZ9"/>
<evidence type="ECO:0000256" key="10">
    <source>
        <dbReference type="RuleBase" id="RU004516"/>
    </source>
</evidence>
<comment type="catalytic activity">
    <reaction evidence="11">
        <text>L-isoleucine + 2-oxoglutarate = (S)-3-methyl-2-oxopentanoate + L-glutamate</text>
        <dbReference type="Rhea" id="RHEA:24801"/>
        <dbReference type="ChEBI" id="CHEBI:16810"/>
        <dbReference type="ChEBI" id="CHEBI:29985"/>
        <dbReference type="ChEBI" id="CHEBI:35146"/>
        <dbReference type="ChEBI" id="CHEBI:58045"/>
        <dbReference type="EC" id="2.6.1.42"/>
    </reaction>
</comment>
<dbReference type="CDD" id="cd01557">
    <property type="entry name" value="BCAT_beta_family"/>
    <property type="match status" value="1"/>
</dbReference>
<evidence type="ECO:0000313" key="13">
    <source>
        <dbReference type="Proteomes" id="UP000265618"/>
    </source>
</evidence>
<dbReference type="InterPro" id="IPR043132">
    <property type="entry name" value="BCAT-like_C"/>
</dbReference>
<evidence type="ECO:0000256" key="3">
    <source>
        <dbReference type="ARBA" id="ARBA00022576"/>
    </source>
</evidence>
<dbReference type="InterPro" id="IPR033939">
    <property type="entry name" value="BCAT_family"/>
</dbReference>
<dbReference type="EMBL" id="BDIP01000192">
    <property type="protein sequence ID" value="GCA62119.1"/>
    <property type="molecule type" value="Genomic_DNA"/>
</dbReference>
<dbReference type="GO" id="GO:0052656">
    <property type="term" value="F:L-isoleucine-2-oxoglutarate transaminase activity"/>
    <property type="evidence" value="ECO:0007669"/>
    <property type="project" value="RHEA"/>
</dbReference>
<keyword evidence="4 11" id="KW-0028">Amino-acid biosynthesis</keyword>
<dbReference type="GO" id="GO:0052654">
    <property type="term" value="F:L-leucine-2-oxoglutarate transaminase activity"/>
    <property type="evidence" value="ECO:0007669"/>
    <property type="project" value="RHEA"/>
</dbReference>
<dbReference type="InterPro" id="IPR036038">
    <property type="entry name" value="Aminotransferase-like"/>
</dbReference>
<reference evidence="12 13" key="1">
    <citation type="journal article" date="2018" name="PLoS ONE">
        <title>The draft genome of Kipferlia bialata reveals reductive genome evolution in fornicate parasites.</title>
        <authorList>
            <person name="Tanifuji G."/>
            <person name="Takabayashi S."/>
            <person name="Kume K."/>
            <person name="Takagi M."/>
            <person name="Nakayama T."/>
            <person name="Kamikawa R."/>
            <person name="Inagaki Y."/>
            <person name="Hashimoto T."/>
        </authorList>
    </citation>
    <scope>NUCLEOTIDE SEQUENCE [LARGE SCALE GENOMIC DNA]</scope>
    <source>
        <strain evidence="12">NY0173</strain>
    </source>
</reference>
<comment type="cofactor">
    <cofactor evidence="1 10">
        <name>pyridoxal 5'-phosphate</name>
        <dbReference type="ChEBI" id="CHEBI:597326"/>
    </cofactor>
</comment>
<dbReference type="PANTHER" id="PTHR11825:SF44">
    <property type="entry name" value="BRANCHED-CHAIN-AMINO-ACID AMINOTRANSFERASE"/>
    <property type="match status" value="1"/>
</dbReference>
<dbReference type="GO" id="GO:0052655">
    <property type="term" value="F:L-valine-2-oxoglutarate transaminase activity"/>
    <property type="evidence" value="ECO:0007669"/>
    <property type="project" value="RHEA"/>
</dbReference>
<keyword evidence="6 10" id="KW-0663">Pyridoxal phosphate</keyword>
<comment type="similarity">
    <text evidence="2 9">Belongs to the class-IV pyridoxal-phosphate-dependent aminotransferase family.</text>
</comment>
<gene>
    <name evidence="12" type="ORF">KIPB_001362</name>
</gene>
<keyword evidence="3 11" id="KW-0032">Aminotransferase</keyword>
<accession>A0A391NTZ9</accession>
<evidence type="ECO:0000256" key="8">
    <source>
        <dbReference type="PIRSR" id="PIRSR006468-1"/>
    </source>
</evidence>
<comment type="catalytic activity">
    <reaction evidence="11">
        <text>L-leucine + 2-oxoglutarate = 4-methyl-2-oxopentanoate + L-glutamate</text>
        <dbReference type="Rhea" id="RHEA:18321"/>
        <dbReference type="ChEBI" id="CHEBI:16810"/>
        <dbReference type="ChEBI" id="CHEBI:17865"/>
        <dbReference type="ChEBI" id="CHEBI:29985"/>
        <dbReference type="ChEBI" id="CHEBI:57427"/>
        <dbReference type="EC" id="2.6.1.42"/>
    </reaction>
</comment>
<dbReference type="FunFam" id="3.30.470.10:FF:000002">
    <property type="entry name" value="Branched-chain-amino-acid aminotransferase"/>
    <property type="match status" value="1"/>
</dbReference>
<comment type="caution">
    <text evidence="12">The sequence shown here is derived from an EMBL/GenBank/DDBJ whole genome shotgun (WGS) entry which is preliminary data.</text>
</comment>
<evidence type="ECO:0000256" key="11">
    <source>
        <dbReference type="RuleBase" id="RU004517"/>
    </source>
</evidence>
<organism evidence="12 13">
    <name type="scientific">Kipferlia bialata</name>
    <dbReference type="NCBI Taxonomy" id="797122"/>
    <lineage>
        <taxon>Eukaryota</taxon>
        <taxon>Metamonada</taxon>
        <taxon>Carpediemonas-like organisms</taxon>
        <taxon>Kipferlia</taxon>
    </lineage>
</organism>
<dbReference type="Pfam" id="PF01063">
    <property type="entry name" value="Aminotran_4"/>
    <property type="match status" value="1"/>
</dbReference>
<feature type="modified residue" description="N6-(pyridoxal phosphate)lysine" evidence="8">
    <location>
        <position position="197"/>
    </location>
</feature>
<keyword evidence="7 11" id="KW-0100">Branched-chain amino acid biosynthesis</keyword>
<evidence type="ECO:0000256" key="2">
    <source>
        <dbReference type="ARBA" id="ARBA00009320"/>
    </source>
</evidence>
<sequence>MSIPVADLTIELTQTPTELPPQDKLKFGHCFSDHMLECDWTDEEGWGVPRIVPFHNMSIHPASTCLHYGLEIFEGLKAYYGDDDKIRLFRPLKNAQRFADSASRLDLPAIVPEELVELIKAVVKVDEKFIPKAAAHSLYIRPTLVSTHQYLGVCRPKAAKLFIILSPSGPYFATSAPKLLATDKYARAAPGGVGACKCGGNYAPTIMPQSMAAKQGCQQILWLSPDEEHFLTEVGAMNFFCVVKDGEDKKKIVTAPLDGLILPGVTRDSMLTLCASRDDISVEERPVPIKELLGWIESGELLECFGTGTAAVVTPVGGLKYKDFDADLNKSDRSVSEWAYSQITGIQWGKVEDKNNWTVVIE</sequence>
<dbReference type="PROSITE" id="PS00770">
    <property type="entry name" value="AA_TRANSFER_CLASS_4"/>
    <property type="match status" value="1"/>
</dbReference>
<dbReference type="Gene3D" id="3.30.470.10">
    <property type="match status" value="1"/>
</dbReference>
<dbReference type="PIRSF" id="PIRSF006468">
    <property type="entry name" value="BCAT1"/>
    <property type="match status" value="1"/>
</dbReference>
<proteinExistence type="inferred from homology"/>
<dbReference type="InterPro" id="IPR043131">
    <property type="entry name" value="BCAT-like_N"/>
</dbReference>
<dbReference type="PANTHER" id="PTHR11825">
    <property type="entry name" value="SUBGROUP IIII AMINOTRANSFERASE"/>
    <property type="match status" value="1"/>
</dbReference>